<dbReference type="Pfam" id="PF01984">
    <property type="entry name" value="dsDNA_bind"/>
    <property type="match status" value="1"/>
</dbReference>
<evidence type="ECO:0000256" key="1">
    <source>
        <dbReference type="ARBA" id="ARBA00010490"/>
    </source>
</evidence>
<protein>
    <submittedName>
        <fullName evidence="2">Double-stranded DNA-binding protein</fullName>
    </submittedName>
</protein>
<dbReference type="Gene3D" id="1.10.8.140">
    <property type="entry name" value="PDCD5-like"/>
    <property type="match status" value="1"/>
</dbReference>
<keyword evidence="2" id="KW-0238">DNA-binding</keyword>
<sequence>MSEEDKELAAIKFKKMLELQRKYAALQQKPQPKPEVDDLTLVRSKLTDRGPEVLDAALSQYPEAAKEVVRYLARLYRSGKLNETISGEDLYTLFYDLGLRVRLETTITYVKDGKRVSLSERFRRGE</sequence>
<comment type="caution">
    <text evidence="2">The sequence shown here is derived from an EMBL/GenBank/DDBJ whole genome shotgun (WGS) entry which is preliminary data.</text>
</comment>
<dbReference type="Proteomes" id="UP000315399">
    <property type="component" value="Unassembled WGS sequence"/>
</dbReference>
<dbReference type="InterPro" id="IPR036883">
    <property type="entry name" value="PDCD5-like_sf"/>
</dbReference>
<dbReference type="AlphaFoldDB" id="A0A523BEK2"/>
<reference evidence="2 3" key="1">
    <citation type="journal article" date="2019" name="Nat. Microbiol.">
        <title>Expanding anaerobic alkane metabolism in the domain of Archaea.</title>
        <authorList>
            <person name="Wang Y."/>
            <person name="Wegener G."/>
            <person name="Hou J."/>
            <person name="Wang F."/>
            <person name="Xiao X."/>
        </authorList>
    </citation>
    <scope>NUCLEOTIDE SEQUENCE [LARGE SCALE GENOMIC DNA]</scope>
    <source>
        <strain evidence="2">WYZ-LMO10</strain>
    </source>
</reference>
<dbReference type="EMBL" id="QNVH01000016">
    <property type="protein sequence ID" value="TDA39282.1"/>
    <property type="molecule type" value="Genomic_DNA"/>
</dbReference>
<dbReference type="SUPFAM" id="SSF46950">
    <property type="entry name" value="Double-stranded DNA-binding domain"/>
    <property type="match status" value="1"/>
</dbReference>
<dbReference type="InterPro" id="IPR002836">
    <property type="entry name" value="PDCD5-like"/>
</dbReference>
<proteinExistence type="inferred from homology"/>
<evidence type="ECO:0000313" key="2">
    <source>
        <dbReference type="EMBL" id="TDA39282.1"/>
    </source>
</evidence>
<evidence type="ECO:0000313" key="3">
    <source>
        <dbReference type="Proteomes" id="UP000315399"/>
    </source>
</evidence>
<gene>
    <name evidence="2" type="ORF">DSO08_02485</name>
</gene>
<organism evidence="2 3">
    <name type="scientific">Thermoproteota archaeon</name>
    <dbReference type="NCBI Taxonomy" id="2056631"/>
    <lineage>
        <taxon>Archaea</taxon>
        <taxon>Thermoproteota</taxon>
    </lineage>
</organism>
<accession>A0A523BEK2</accession>
<name>A0A523BEK2_9CREN</name>
<dbReference type="GO" id="GO:0003677">
    <property type="term" value="F:DNA binding"/>
    <property type="evidence" value="ECO:0007669"/>
    <property type="project" value="UniProtKB-KW"/>
</dbReference>
<comment type="similarity">
    <text evidence="1">Belongs to the PDCD5 family.</text>
</comment>